<sequence length="452" mass="52567">MINQNSPSEQTNIKFLKAFKALKLAALLRDSGIRKAQGIKVTDVFEFLLLLAFQGKNLYRYLDSKYHEKAVSKNTYYRFLNTATYNWRRFLTALSTRVTNSFSRLTHPDRVKVFILDDTVINRNRSKHVELLANLYDHAEHRFIKGFTMLTLGWSDGYSFIPADFAMMSSASKANRVQEVSESIDKRTSGYKRRCEAIKKKTDVAVQMISNALKQGIQADYVLMDTWFTHEPMIRAILDEGLDVIGMVKQLKQRYHYKGGFYTLPQLRRLLPEYSPGNQFGSLIVTTKNGIPVKLVFVRNRNNKREWLSVLSTDLSLSDEEIIRIYGNRWAIEVFFKSTKSLMKLGSEFQGRSYDMMISHTTIVFTRYILLEWLRRNEKDDKTLCELFFRLCDDIHDMTFSTALKSLMGLFVEHLNTVGSQKSTLLKIQLQQWIDSQASFIKALFGQLRWES</sequence>
<dbReference type="InterPro" id="IPR012337">
    <property type="entry name" value="RNaseH-like_sf"/>
</dbReference>
<gene>
    <name evidence="2" type="ORF">LNN31_16460</name>
</gene>
<feature type="domain" description="Transposase IS701-like DDE" evidence="1">
    <location>
        <begin position="49"/>
        <end position="250"/>
    </location>
</feature>
<dbReference type="Gene3D" id="3.90.350.10">
    <property type="entry name" value="Transposase Inhibitor Protein From Tn5, Chain A, domain 1"/>
    <property type="match status" value="1"/>
</dbReference>
<proteinExistence type="predicted"/>
<evidence type="ECO:0000259" key="1">
    <source>
        <dbReference type="Pfam" id="PF13546"/>
    </source>
</evidence>
<evidence type="ECO:0000313" key="2">
    <source>
        <dbReference type="EMBL" id="UYO62362.1"/>
    </source>
</evidence>
<reference evidence="2" key="1">
    <citation type="submission" date="2021-11" db="EMBL/GenBank/DDBJ databases">
        <title>Isoprene-degrading acetogen.</title>
        <authorList>
            <person name="Yang Y."/>
            <person name="Jin H."/>
            <person name="Yan J."/>
        </authorList>
    </citation>
    <scope>NUCLEOTIDE SEQUENCE</scope>
    <source>
        <strain evidence="2">Berkeley</strain>
    </source>
</reference>
<protein>
    <submittedName>
        <fullName evidence="2">Transposase</fullName>
    </submittedName>
</protein>
<dbReference type="Proteomes" id="UP001163550">
    <property type="component" value="Chromosome"/>
</dbReference>
<dbReference type="RefSeq" id="WP_228878118.1">
    <property type="nucleotide sequence ID" value="NZ_CABIIK010000004.1"/>
</dbReference>
<keyword evidence="3" id="KW-1185">Reference proteome</keyword>
<name>A0ABY6HCX1_9FIRM</name>
<evidence type="ECO:0000313" key="3">
    <source>
        <dbReference type="Proteomes" id="UP001163550"/>
    </source>
</evidence>
<dbReference type="SUPFAM" id="SSF53098">
    <property type="entry name" value="Ribonuclease H-like"/>
    <property type="match status" value="1"/>
</dbReference>
<dbReference type="EMBL" id="CP087994">
    <property type="protein sequence ID" value="UYO62362.1"/>
    <property type="molecule type" value="Genomic_DNA"/>
</dbReference>
<organism evidence="2 3">
    <name type="scientific">Acetobacterium wieringae</name>
    <dbReference type="NCBI Taxonomy" id="52694"/>
    <lineage>
        <taxon>Bacteria</taxon>
        <taxon>Bacillati</taxon>
        <taxon>Bacillota</taxon>
        <taxon>Clostridia</taxon>
        <taxon>Eubacteriales</taxon>
        <taxon>Eubacteriaceae</taxon>
        <taxon>Acetobacterium</taxon>
    </lineage>
</organism>
<dbReference type="InterPro" id="IPR038721">
    <property type="entry name" value="IS701-like_DDE_dom"/>
</dbReference>
<dbReference type="Pfam" id="PF13546">
    <property type="entry name" value="DDE_5"/>
    <property type="match status" value="1"/>
</dbReference>
<accession>A0ABY6HCX1</accession>